<dbReference type="PANTHER" id="PTHR47331">
    <property type="entry name" value="PHD-TYPE DOMAIN-CONTAINING PROTEIN"/>
    <property type="match status" value="1"/>
</dbReference>
<dbReference type="GO" id="GO:0015074">
    <property type="term" value="P:DNA integration"/>
    <property type="evidence" value="ECO:0007669"/>
    <property type="project" value="InterPro"/>
</dbReference>
<dbReference type="GO" id="GO:0003676">
    <property type="term" value="F:nucleic acid binding"/>
    <property type="evidence" value="ECO:0007669"/>
    <property type="project" value="InterPro"/>
</dbReference>
<dbReference type="Proteomes" id="UP000694844">
    <property type="component" value="Chromosome 8"/>
</dbReference>
<dbReference type="GeneID" id="111109090"/>
<dbReference type="InterPro" id="IPR036397">
    <property type="entry name" value="RNaseH_sf"/>
</dbReference>
<dbReference type="PROSITE" id="PS50994">
    <property type="entry name" value="INTEGRASE"/>
    <property type="match status" value="1"/>
</dbReference>
<dbReference type="Gene3D" id="3.30.420.10">
    <property type="entry name" value="Ribonuclease H-like superfamily/Ribonuclease H"/>
    <property type="match status" value="1"/>
</dbReference>
<keyword evidence="2" id="KW-1185">Reference proteome</keyword>
<dbReference type="RefSeq" id="XP_022300886.1">
    <property type="nucleotide sequence ID" value="XM_022445178.1"/>
</dbReference>
<evidence type="ECO:0000313" key="2">
    <source>
        <dbReference type="Proteomes" id="UP000694844"/>
    </source>
</evidence>
<dbReference type="InterPro" id="IPR012337">
    <property type="entry name" value="RNaseH-like_sf"/>
</dbReference>
<dbReference type="KEGG" id="cvn:111109090"/>
<sequence length="149" mass="16586">MTSSSFINAVRRLIALRGNIREFRSDMGTNFVGATEALKANIRNGEVADYLKNSGIIWTFNPPHSSHMDGVWEQMIGISRKILDSMLLGPQGKHLTHEVLTTLMAEVSGIVNSRPIAPITSDPDALVFRQICFFNSEQVEILKVVRMSI</sequence>
<name>A0A8B8BD21_CRAVI</name>
<dbReference type="PANTHER" id="PTHR47331:SF6">
    <property type="entry name" value="DOUBLECORTIN DOMAIN-CONTAINING PROTEIN"/>
    <property type="match status" value="1"/>
</dbReference>
<evidence type="ECO:0000313" key="3">
    <source>
        <dbReference type="RefSeq" id="XP_022300886.1"/>
    </source>
</evidence>
<dbReference type="AlphaFoldDB" id="A0A8B8BD21"/>
<organism evidence="2 3">
    <name type="scientific">Crassostrea virginica</name>
    <name type="common">Eastern oyster</name>
    <dbReference type="NCBI Taxonomy" id="6565"/>
    <lineage>
        <taxon>Eukaryota</taxon>
        <taxon>Metazoa</taxon>
        <taxon>Spiralia</taxon>
        <taxon>Lophotrochozoa</taxon>
        <taxon>Mollusca</taxon>
        <taxon>Bivalvia</taxon>
        <taxon>Autobranchia</taxon>
        <taxon>Pteriomorphia</taxon>
        <taxon>Ostreida</taxon>
        <taxon>Ostreoidea</taxon>
        <taxon>Ostreidae</taxon>
        <taxon>Crassostrea</taxon>
    </lineage>
</organism>
<evidence type="ECO:0000259" key="1">
    <source>
        <dbReference type="PROSITE" id="PS50994"/>
    </source>
</evidence>
<gene>
    <name evidence="3" type="primary">LOC111109090</name>
</gene>
<dbReference type="InterPro" id="IPR001584">
    <property type="entry name" value="Integrase_cat-core"/>
</dbReference>
<proteinExistence type="predicted"/>
<protein>
    <submittedName>
        <fullName evidence="3">Uncharacterized protein LOC111109090</fullName>
    </submittedName>
</protein>
<dbReference type="OrthoDB" id="6145901at2759"/>
<accession>A0A8B8BD21</accession>
<reference evidence="3" key="1">
    <citation type="submission" date="2025-08" db="UniProtKB">
        <authorList>
            <consortium name="RefSeq"/>
        </authorList>
    </citation>
    <scope>IDENTIFICATION</scope>
    <source>
        <tissue evidence="3">Whole sample</tissue>
    </source>
</reference>
<dbReference type="SUPFAM" id="SSF53098">
    <property type="entry name" value="Ribonuclease H-like"/>
    <property type="match status" value="1"/>
</dbReference>
<feature type="domain" description="Integrase catalytic" evidence="1">
    <location>
        <begin position="1"/>
        <end position="131"/>
    </location>
</feature>